<comment type="caution">
    <text evidence="2">The sequence shown here is derived from an EMBL/GenBank/DDBJ whole genome shotgun (WGS) entry which is preliminary data.</text>
</comment>
<sequence length="200" mass="21005">MFFTLPLSAATISAIGGSTWSNTPPALGPSWDGNPPGTAVDILSGQVDEYLLSGGVPGMFSFSAGTYNVTLLTEVAGYAGSNQLGWAPLSNLATFNPIFDGPDSPIMKQTIAPLEGWAFVINTGGGDVFSSSSIDRFLAMRSAGSTNGWSVGVEDLRSPTDYDFNDQIISVEAVPEPTTSLLMGTALIGLALLRKRYTKR</sequence>
<accession>A0A2H0QVW6</accession>
<feature type="domain" description="Ice-binding protein C-terminal" evidence="1">
    <location>
        <begin position="173"/>
        <end position="195"/>
    </location>
</feature>
<dbReference type="Proteomes" id="UP000231333">
    <property type="component" value="Unassembled WGS sequence"/>
</dbReference>
<dbReference type="Pfam" id="PF07589">
    <property type="entry name" value="PEP-CTERM"/>
    <property type="match status" value="1"/>
</dbReference>
<name>A0A2H0QVW6_9BACT</name>
<protein>
    <recommendedName>
        <fullName evidence="1">Ice-binding protein C-terminal domain-containing protein</fullName>
    </recommendedName>
</protein>
<dbReference type="EMBL" id="PCXL01000013">
    <property type="protein sequence ID" value="PIR37964.1"/>
    <property type="molecule type" value="Genomic_DNA"/>
</dbReference>
<evidence type="ECO:0000313" key="3">
    <source>
        <dbReference type="Proteomes" id="UP000231333"/>
    </source>
</evidence>
<dbReference type="AlphaFoldDB" id="A0A2H0QVW6"/>
<dbReference type="NCBIfam" id="TIGR02595">
    <property type="entry name" value="PEP_CTERM"/>
    <property type="match status" value="1"/>
</dbReference>
<reference evidence="2 3" key="1">
    <citation type="submission" date="2017-09" db="EMBL/GenBank/DDBJ databases">
        <title>Depth-based differentiation of microbial function through sediment-hosted aquifers and enrichment of novel symbionts in the deep terrestrial subsurface.</title>
        <authorList>
            <person name="Probst A.J."/>
            <person name="Ladd B."/>
            <person name="Jarett J.K."/>
            <person name="Geller-Mcgrath D.E."/>
            <person name="Sieber C.M."/>
            <person name="Emerson J.B."/>
            <person name="Anantharaman K."/>
            <person name="Thomas B.C."/>
            <person name="Malmstrom R."/>
            <person name="Stieglmeier M."/>
            <person name="Klingl A."/>
            <person name="Woyke T."/>
            <person name="Ryan C.M."/>
            <person name="Banfield J.F."/>
        </authorList>
    </citation>
    <scope>NUCLEOTIDE SEQUENCE [LARGE SCALE GENOMIC DNA]</scope>
    <source>
        <strain evidence="2">CG10_big_fil_rev_8_21_14_0_10_42_12</strain>
    </source>
</reference>
<evidence type="ECO:0000313" key="2">
    <source>
        <dbReference type="EMBL" id="PIR37964.1"/>
    </source>
</evidence>
<dbReference type="InterPro" id="IPR013424">
    <property type="entry name" value="Ice-binding_C"/>
</dbReference>
<gene>
    <name evidence="2" type="ORF">COV34_02660</name>
</gene>
<evidence type="ECO:0000259" key="1">
    <source>
        <dbReference type="Pfam" id="PF07589"/>
    </source>
</evidence>
<organism evidence="2 3">
    <name type="scientific">Candidatus Zambryskibacteria bacterium CG10_big_fil_rev_8_21_14_0_10_42_12</name>
    <dbReference type="NCBI Taxonomy" id="1975115"/>
    <lineage>
        <taxon>Bacteria</taxon>
        <taxon>Candidatus Zambryskiibacteriota</taxon>
    </lineage>
</organism>
<proteinExistence type="predicted"/>